<evidence type="ECO:0000313" key="1">
    <source>
        <dbReference type="EMBL" id="TDP58037.1"/>
    </source>
</evidence>
<proteinExistence type="predicted"/>
<gene>
    <name evidence="1" type="ORF">BC748_2552</name>
</gene>
<accession>A0A4R6Q7M8</accession>
<protein>
    <submittedName>
        <fullName evidence="1">Uncharacterized protein</fullName>
    </submittedName>
</protein>
<reference evidence="1 2" key="1">
    <citation type="submission" date="2019-03" db="EMBL/GenBank/DDBJ databases">
        <title>Genomic Encyclopedia of Archaeal and Bacterial Type Strains, Phase II (KMG-II): from individual species to whole genera.</title>
        <authorList>
            <person name="Goeker M."/>
        </authorList>
    </citation>
    <scope>NUCLEOTIDE SEQUENCE [LARGE SCALE GENOMIC DNA]</scope>
    <source>
        <strain evidence="1 2">DSM 25687</strain>
    </source>
</reference>
<organism evidence="1 2">
    <name type="scientific">Flavobacterium dankookense</name>
    <dbReference type="NCBI Taxonomy" id="706186"/>
    <lineage>
        <taxon>Bacteria</taxon>
        <taxon>Pseudomonadati</taxon>
        <taxon>Bacteroidota</taxon>
        <taxon>Flavobacteriia</taxon>
        <taxon>Flavobacteriales</taxon>
        <taxon>Flavobacteriaceae</taxon>
        <taxon>Flavobacterium</taxon>
    </lineage>
</organism>
<comment type="caution">
    <text evidence="1">The sequence shown here is derived from an EMBL/GenBank/DDBJ whole genome shotgun (WGS) entry which is preliminary data.</text>
</comment>
<evidence type="ECO:0000313" key="2">
    <source>
        <dbReference type="Proteomes" id="UP000295260"/>
    </source>
</evidence>
<name>A0A4R6Q7M8_9FLAO</name>
<dbReference type="Proteomes" id="UP000295260">
    <property type="component" value="Unassembled WGS sequence"/>
</dbReference>
<dbReference type="EMBL" id="SNXR01000016">
    <property type="protein sequence ID" value="TDP58037.1"/>
    <property type="molecule type" value="Genomic_DNA"/>
</dbReference>
<sequence>MQQKKETIEVVNKIEIKKIDTITINFDNIQKAEISKSDSLISIYQSWEKDFRIFGYKLPNEKSEKLILFSPFTDEVENNTFQCKFGSHYDYVSFKPKMKFIKYENDFAKIKILDSTFVPNFFFIQKKWIEFEE</sequence>
<dbReference type="AlphaFoldDB" id="A0A4R6Q7M8"/>
<keyword evidence="2" id="KW-1185">Reference proteome</keyword>